<evidence type="ECO:0000313" key="2">
    <source>
        <dbReference type="EMBL" id="AGL61758.1"/>
    </source>
</evidence>
<evidence type="ECO:0000313" key="3">
    <source>
        <dbReference type="Proteomes" id="UP000013893"/>
    </source>
</evidence>
<name>R4PJV5_9BACT</name>
<dbReference type="HOGENOM" id="CLU_859667_0_0_0"/>
<gene>
    <name evidence="2" type="ORF">L336_0047</name>
</gene>
<dbReference type="EMBL" id="CP005957">
    <property type="protein sequence ID" value="AGL61758.1"/>
    <property type="molecule type" value="Genomic_DNA"/>
</dbReference>
<keyword evidence="1" id="KW-0472">Membrane</keyword>
<sequence>MALRALVSALLVIVFALLYIFYWPSLYDAILARQFQPNAQIAAINSRLKLTDQGTNLFYASVPTIQSQDQFNTSCESTERTTAMLGCYFKRHIYLYNVTNKDLDGAVEVAAAHEMLHAAYDRLNYFDRMSVDRMIQEQYEKIKDDPEIKSLMAYYNKAEPGSDINELHSIIGTTISSVSPELEAYYKRYFTDRSSIVALNAKYTAVFKEVESQSKALSAQIETEKDALKSDLATYDVDRVQLETDIDSFNERAKNGGFTSQSALTAARNALLARTSALNARRLTINERIAAYNQTVAKLNALSVKVGELNKSMNGITTPASGV</sequence>
<dbReference type="Proteomes" id="UP000013893">
    <property type="component" value="Chromosome"/>
</dbReference>
<proteinExistence type="predicted"/>
<feature type="transmembrane region" description="Helical" evidence="1">
    <location>
        <begin position="6"/>
        <end position="23"/>
    </location>
</feature>
<reference evidence="2 3" key="1">
    <citation type="journal article" date="2013" name="Nat. Biotechnol.">
        <title>Genome sequences of rare, uncultured bacteria obtained by differential coverage binning of multiple metagenomes.</title>
        <authorList>
            <person name="Albertsen M."/>
            <person name="Hugenholtz P."/>
            <person name="Skarshewski A."/>
            <person name="Nielsen K.L."/>
            <person name="Tyson G.W."/>
            <person name="Nielsen P.H."/>
        </authorList>
    </citation>
    <scope>NUCLEOTIDE SEQUENCE [LARGE SCALE GENOMIC DNA]</scope>
    <source>
        <strain evidence="2">TM71</strain>
    </source>
</reference>
<protein>
    <submittedName>
        <fullName evidence="2">Uncharacterized protein</fullName>
    </submittedName>
</protein>
<keyword evidence="3" id="KW-1185">Reference proteome</keyword>
<keyword evidence="1" id="KW-1133">Transmembrane helix</keyword>
<organism evidence="2 3">
    <name type="scientific">Candidatus Saccharimonas aalborgensis</name>
    <dbReference type="NCBI Taxonomy" id="1332188"/>
    <lineage>
        <taxon>Bacteria</taxon>
        <taxon>Candidatus Saccharimonadota</taxon>
        <taxon>Candidatus Saccharimonadia</taxon>
        <taxon>Candidatus Saccharimonadales</taxon>
        <taxon>Candidatus Saccharimonadaceae</taxon>
        <taxon>Candidatus Saccharimonas</taxon>
    </lineage>
</organism>
<keyword evidence="1" id="KW-0812">Transmembrane</keyword>
<dbReference type="KEGG" id="saal:L336_0047"/>
<dbReference type="STRING" id="1332188.L336_0047"/>
<evidence type="ECO:0000256" key="1">
    <source>
        <dbReference type="SAM" id="Phobius"/>
    </source>
</evidence>
<accession>R4PJV5</accession>
<dbReference type="AlphaFoldDB" id="R4PJV5"/>
<dbReference type="PATRIC" id="fig|1332188.3.peg.46"/>